<dbReference type="KEGG" id="mana:MAMMFC1_02953"/>
<evidence type="ECO:0000313" key="2">
    <source>
        <dbReference type="Proteomes" id="UP000276437"/>
    </source>
</evidence>
<name>A0A348AMH0_9FIRM</name>
<dbReference type="AlphaFoldDB" id="A0A348AMH0"/>
<protein>
    <submittedName>
        <fullName evidence="1">Uncharacterized protein</fullName>
    </submittedName>
</protein>
<accession>A0A348AMH0</accession>
<dbReference type="OrthoDB" id="3579809at2"/>
<reference evidence="1 2" key="1">
    <citation type="journal article" date="2018" name="Int. J. Syst. Evol. Microbiol.">
        <title>Methylomusa anaerophila gen. nov., sp. nov., an anaerobic methanol-utilizing bacterium isolated from a microbial fuel cell.</title>
        <authorList>
            <person name="Amano N."/>
            <person name="Yamamuro A."/>
            <person name="Miyahara M."/>
            <person name="Kouzuma A."/>
            <person name="Abe T."/>
            <person name="Watanabe K."/>
        </authorList>
    </citation>
    <scope>NUCLEOTIDE SEQUENCE [LARGE SCALE GENOMIC DNA]</scope>
    <source>
        <strain evidence="1 2">MMFC1</strain>
    </source>
</reference>
<dbReference type="Proteomes" id="UP000276437">
    <property type="component" value="Chromosome"/>
</dbReference>
<evidence type="ECO:0000313" key="1">
    <source>
        <dbReference type="EMBL" id="BBB92268.1"/>
    </source>
</evidence>
<dbReference type="EMBL" id="AP018449">
    <property type="protein sequence ID" value="BBB92268.1"/>
    <property type="molecule type" value="Genomic_DNA"/>
</dbReference>
<proteinExistence type="predicted"/>
<keyword evidence="2" id="KW-1185">Reference proteome</keyword>
<organism evidence="1 2">
    <name type="scientific">Methylomusa anaerophila</name>
    <dbReference type="NCBI Taxonomy" id="1930071"/>
    <lineage>
        <taxon>Bacteria</taxon>
        <taxon>Bacillati</taxon>
        <taxon>Bacillota</taxon>
        <taxon>Negativicutes</taxon>
        <taxon>Selenomonadales</taxon>
        <taxon>Sporomusaceae</taxon>
        <taxon>Methylomusa</taxon>
    </lineage>
</organism>
<sequence>MFNYPDFQDQEYYDRDLKERIEAIEKDLEWEVMLKLFRDEYIDVNNKFMSTKLQIDSPRIYNAIFYRTQKGIKKVVDELGCKGTTRCCAKEGEASPKELEDFNNYLKIKFLLDKNMSYEQIANEIGTTKQNVHKKYKRLMEKYE</sequence>
<dbReference type="RefSeq" id="WP_126309181.1">
    <property type="nucleotide sequence ID" value="NZ_AP018449.1"/>
</dbReference>
<gene>
    <name evidence="1" type="ORF">MAMMFC1_02953</name>
</gene>